<dbReference type="SUPFAM" id="SSF52799">
    <property type="entry name" value="(Phosphotyrosine protein) phosphatases II"/>
    <property type="match status" value="1"/>
</dbReference>
<name>A0AAW1FA98_ZOAVI</name>
<feature type="signal peptide" evidence="12">
    <location>
        <begin position="1"/>
        <end position="28"/>
    </location>
</feature>
<comment type="caution">
    <text evidence="16">The sequence shown here is derived from an EMBL/GenBank/DDBJ whole genome shotgun (WGS) entry which is preliminary data.</text>
</comment>
<dbReference type="PROSITE" id="PS50056">
    <property type="entry name" value="TYR_PHOSPHATASE_2"/>
    <property type="match status" value="1"/>
</dbReference>
<dbReference type="PANTHER" id="PTHR46957:SF10">
    <property type="entry name" value="PROTEIN TYROSINE PHOSPHATASE, RECEPTOR TYPE, H"/>
    <property type="match status" value="1"/>
</dbReference>
<dbReference type="PROSITE" id="PS50055">
    <property type="entry name" value="TYR_PHOSPHATASE_PTP"/>
    <property type="match status" value="1"/>
</dbReference>
<dbReference type="InterPro" id="IPR000387">
    <property type="entry name" value="Tyr_Pase_dom"/>
</dbReference>
<evidence type="ECO:0000256" key="5">
    <source>
        <dbReference type="ARBA" id="ARBA00022801"/>
    </source>
</evidence>
<evidence type="ECO:0000256" key="9">
    <source>
        <dbReference type="ARBA" id="ARBA00023180"/>
    </source>
</evidence>
<proteinExistence type="predicted"/>
<evidence type="ECO:0000256" key="4">
    <source>
        <dbReference type="ARBA" id="ARBA00022729"/>
    </source>
</evidence>
<dbReference type="InterPro" id="IPR003961">
    <property type="entry name" value="FN3_dom"/>
</dbReference>
<evidence type="ECO:0000313" key="16">
    <source>
        <dbReference type="EMBL" id="KAK9530484.1"/>
    </source>
</evidence>
<reference evidence="16 17" key="1">
    <citation type="journal article" date="2024" name="Genome Biol. Evol.">
        <title>Chromosome-level genome assembly of the viviparous eelpout Zoarces viviparus.</title>
        <authorList>
            <person name="Fuhrmann N."/>
            <person name="Brasseur M.V."/>
            <person name="Bakowski C.E."/>
            <person name="Podsiadlowski L."/>
            <person name="Prost S."/>
            <person name="Krehenwinkel H."/>
            <person name="Mayer C."/>
        </authorList>
    </citation>
    <scope>NUCLEOTIDE SEQUENCE [LARGE SCALE GENOMIC DNA]</scope>
    <source>
        <strain evidence="16">NO-MEL_2022_Ind0_liver</strain>
    </source>
</reference>
<dbReference type="InterPro" id="IPR013783">
    <property type="entry name" value="Ig-like_fold"/>
</dbReference>
<dbReference type="InterPro" id="IPR050713">
    <property type="entry name" value="RTP_Phos/Ushers"/>
</dbReference>
<keyword evidence="7 11" id="KW-1133">Transmembrane helix</keyword>
<evidence type="ECO:0000259" key="14">
    <source>
        <dbReference type="PROSITE" id="PS50056"/>
    </source>
</evidence>
<dbReference type="SMART" id="SM00060">
    <property type="entry name" value="FN3"/>
    <property type="match status" value="6"/>
</dbReference>
<dbReference type="InterPro" id="IPR029021">
    <property type="entry name" value="Prot-tyrosine_phosphatase-like"/>
</dbReference>
<dbReference type="GO" id="GO:0016020">
    <property type="term" value="C:membrane"/>
    <property type="evidence" value="ECO:0007669"/>
    <property type="project" value="UniProtKB-SubCell"/>
</dbReference>
<dbReference type="CDD" id="cd00063">
    <property type="entry name" value="FN3"/>
    <property type="match status" value="2"/>
</dbReference>
<keyword evidence="4 12" id="KW-0732">Signal</keyword>
<organism evidence="16 17">
    <name type="scientific">Zoarces viviparus</name>
    <name type="common">Viviparous eelpout</name>
    <name type="synonym">Blennius viviparus</name>
    <dbReference type="NCBI Taxonomy" id="48416"/>
    <lineage>
        <taxon>Eukaryota</taxon>
        <taxon>Metazoa</taxon>
        <taxon>Chordata</taxon>
        <taxon>Craniata</taxon>
        <taxon>Vertebrata</taxon>
        <taxon>Euteleostomi</taxon>
        <taxon>Actinopterygii</taxon>
        <taxon>Neopterygii</taxon>
        <taxon>Teleostei</taxon>
        <taxon>Neoteleostei</taxon>
        <taxon>Acanthomorphata</taxon>
        <taxon>Eupercaria</taxon>
        <taxon>Perciformes</taxon>
        <taxon>Cottioidei</taxon>
        <taxon>Zoarcales</taxon>
        <taxon>Zoarcidae</taxon>
        <taxon>Zoarcinae</taxon>
        <taxon>Zoarces</taxon>
    </lineage>
</organism>
<protein>
    <recommendedName>
        <fullName evidence="2">protein-tyrosine-phosphatase</fullName>
        <ecNumber evidence="2">3.1.3.48</ecNumber>
    </recommendedName>
</protein>
<dbReference type="GO" id="GO:0004725">
    <property type="term" value="F:protein tyrosine phosphatase activity"/>
    <property type="evidence" value="ECO:0007669"/>
    <property type="project" value="UniProtKB-EC"/>
</dbReference>
<dbReference type="AlphaFoldDB" id="A0AAW1FA98"/>
<evidence type="ECO:0000256" key="7">
    <source>
        <dbReference type="ARBA" id="ARBA00022989"/>
    </source>
</evidence>
<dbReference type="Gene3D" id="2.60.40.10">
    <property type="entry name" value="Immunoglobulins"/>
    <property type="match status" value="4"/>
</dbReference>
<feature type="domain" description="Tyrosine specific protein phosphatases" evidence="14">
    <location>
        <begin position="936"/>
        <end position="1013"/>
    </location>
</feature>
<dbReference type="InterPro" id="IPR036116">
    <property type="entry name" value="FN3_sf"/>
</dbReference>
<feature type="domain" description="Tyrosine-protein phosphatase" evidence="13">
    <location>
        <begin position="763"/>
        <end position="1022"/>
    </location>
</feature>
<evidence type="ECO:0000256" key="3">
    <source>
        <dbReference type="ARBA" id="ARBA00022692"/>
    </source>
</evidence>
<evidence type="ECO:0000256" key="1">
    <source>
        <dbReference type="ARBA" id="ARBA00004479"/>
    </source>
</evidence>
<evidence type="ECO:0000256" key="2">
    <source>
        <dbReference type="ARBA" id="ARBA00013064"/>
    </source>
</evidence>
<dbReference type="PROSITE" id="PS50853">
    <property type="entry name" value="FN3"/>
    <property type="match status" value="2"/>
</dbReference>
<keyword evidence="17" id="KW-1185">Reference proteome</keyword>
<comment type="catalytic activity">
    <reaction evidence="10">
        <text>O-phospho-L-tyrosyl-[protein] + H2O = L-tyrosyl-[protein] + phosphate</text>
        <dbReference type="Rhea" id="RHEA:10684"/>
        <dbReference type="Rhea" id="RHEA-COMP:10136"/>
        <dbReference type="Rhea" id="RHEA-COMP:20101"/>
        <dbReference type="ChEBI" id="CHEBI:15377"/>
        <dbReference type="ChEBI" id="CHEBI:43474"/>
        <dbReference type="ChEBI" id="CHEBI:46858"/>
        <dbReference type="ChEBI" id="CHEBI:61978"/>
        <dbReference type="EC" id="3.1.3.48"/>
    </reaction>
</comment>
<dbReference type="InterPro" id="IPR003595">
    <property type="entry name" value="Tyr_Pase_cat"/>
</dbReference>
<feature type="domain" description="Fibronectin type-III" evidence="15">
    <location>
        <begin position="355"/>
        <end position="444"/>
    </location>
</feature>
<dbReference type="EC" id="3.1.3.48" evidence="2"/>
<dbReference type="EMBL" id="JBCEZU010000100">
    <property type="protein sequence ID" value="KAK9530484.1"/>
    <property type="molecule type" value="Genomic_DNA"/>
</dbReference>
<evidence type="ECO:0000259" key="15">
    <source>
        <dbReference type="PROSITE" id="PS50853"/>
    </source>
</evidence>
<evidence type="ECO:0000256" key="8">
    <source>
        <dbReference type="ARBA" id="ARBA00023136"/>
    </source>
</evidence>
<keyword evidence="3 11" id="KW-0812">Transmembrane</keyword>
<dbReference type="PROSITE" id="PS00383">
    <property type="entry name" value="TYR_PHOSPHATASE_1"/>
    <property type="match status" value="1"/>
</dbReference>
<keyword evidence="9" id="KW-0325">Glycoprotein</keyword>
<dbReference type="SMART" id="SM00194">
    <property type="entry name" value="PTPc"/>
    <property type="match status" value="1"/>
</dbReference>
<evidence type="ECO:0000256" key="6">
    <source>
        <dbReference type="ARBA" id="ARBA00022912"/>
    </source>
</evidence>
<dbReference type="SUPFAM" id="SSF49265">
    <property type="entry name" value="Fibronectin type III"/>
    <property type="match status" value="3"/>
</dbReference>
<keyword evidence="8 11" id="KW-0472">Membrane</keyword>
<evidence type="ECO:0000256" key="12">
    <source>
        <dbReference type="SAM" id="SignalP"/>
    </source>
</evidence>
<dbReference type="PANTHER" id="PTHR46957">
    <property type="entry name" value="CYTOKINE RECEPTOR"/>
    <property type="match status" value="1"/>
</dbReference>
<keyword evidence="6" id="KW-0904">Protein phosphatase</keyword>
<dbReference type="InterPro" id="IPR000242">
    <property type="entry name" value="PTP_cat"/>
</dbReference>
<dbReference type="FunFam" id="3.90.190.10:FF:000009">
    <property type="entry name" value="Receptor-type tyrosine-protein phosphatase beta"/>
    <property type="match status" value="1"/>
</dbReference>
<accession>A0AAW1FA98</accession>
<dbReference type="Gene3D" id="3.90.190.10">
    <property type="entry name" value="Protein tyrosine phosphatase superfamily"/>
    <property type="match status" value="1"/>
</dbReference>
<evidence type="ECO:0000313" key="17">
    <source>
        <dbReference type="Proteomes" id="UP001488805"/>
    </source>
</evidence>
<comment type="subcellular location">
    <subcellularLocation>
        <location evidence="1">Membrane</location>
        <topology evidence="1">Single-pass type I membrane protein</topology>
    </subcellularLocation>
</comment>
<dbReference type="InterPro" id="IPR016130">
    <property type="entry name" value="Tyr_Pase_AS"/>
</dbReference>
<feature type="domain" description="Fibronectin type-III" evidence="15">
    <location>
        <begin position="97"/>
        <end position="186"/>
    </location>
</feature>
<dbReference type="Proteomes" id="UP001488805">
    <property type="component" value="Unassembled WGS sequence"/>
</dbReference>
<gene>
    <name evidence="16" type="ORF">VZT92_011980</name>
</gene>
<dbReference type="PRINTS" id="PR00700">
    <property type="entry name" value="PRTYPHPHTASE"/>
</dbReference>
<sequence length="1053" mass="116924">MEPLSFKTTSDRFLLCVFLSLLWVVTDSNTATSVPTSTTENMITTPLTTARTDNMITTPLTILPTTENMITTPLTTLPTTENMITTPLTTLPTTKPPPPNAEGFKSVAQSETSITLQWNKVKDILDYKLLFSGGEINVTASVGQELVKHTIPSLTSMTKYDFTLFTVFENINSSGVSITAFTAPPNAEGFKSVGQNETSITLQWNKVKDILDYKLLFSGGEINVTASAGQELVKHTITGLTSMIQYDFTLFTVFKNINSSGVSITAFTAPPNAEGFKSVEQSETSITLQWNKVKDILNYTLKFSGGEINVTASVGQDLVTHTILDLTSGTSYSFTLFTVFGKVRSSGVKHDAPTAPGNVNNVTALTQNESSITLKWDTVANISSYFLQYNNRVDAISITPQNKSVTYEVYSLTAGTKYNFTLITRFEKVNSTGFSFNAVTVPLMVISVNTTQRSVTSVTLTWPRVKKDWYYFLQINGETSRICPKGDMDVVSRTITPLQPGKVYRFSLITGFSGLNSTAYYEGTTLTPIDCAKGTWRVTNSSIQGTIEGVFSNATATNKTQTHVSPGGGNVSFAGLYPGATYEVSLVYEGDSITWLQCSHNLTIIPAYLSADCEYWAAGYSVSIVWNKPEGVWTSVEVNVSGENHRVHGKDERHLRISGFQPAKTYEVSLALVSGPARSHEPFVFSCLTDPRGVIAGAVFAVVIFCLLLCLAFFIFFKRPDIIGRKKPFIGGSRQPNKKCKPISVAKFPDHFSQLGVDENRGFSQEYENLIPVGTEQTRDVALLPQNKPRNRFNNVLPYDWCRVKLTTSNPNESSDYINASYMPGYNSDREYIATQGPLPSTVNDFWRMIWEQRVNGIVMVTNCTEGGRTKCERYWPADTKPCSFGALLVTIRSEQQEPNWTLREFRVKHGKTSEERTVRHFHFTAWPDHGVPQGAEVLIQFRELLRQHVEREGARAPTVVHCSAGVGRTGTIIALDVLLQQLEKESAVGINGFVHKMRLSRPHMVQTESQYVFLHQCMMDRLQPDQTTEENIYENVDMVYANATALREFTKA</sequence>
<evidence type="ECO:0000256" key="10">
    <source>
        <dbReference type="ARBA" id="ARBA00051722"/>
    </source>
</evidence>
<feature type="transmembrane region" description="Helical" evidence="11">
    <location>
        <begin position="694"/>
        <end position="717"/>
    </location>
</feature>
<dbReference type="GO" id="GO:0043235">
    <property type="term" value="C:receptor complex"/>
    <property type="evidence" value="ECO:0007669"/>
    <property type="project" value="TreeGrafter"/>
</dbReference>
<evidence type="ECO:0000256" key="11">
    <source>
        <dbReference type="SAM" id="Phobius"/>
    </source>
</evidence>
<dbReference type="Pfam" id="PF00041">
    <property type="entry name" value="fn3"/>
    <property type="match status" value="1"/>
</dbReference>
<evidence type="ECO:0000259" key="13">
    <source>
        <dbReference type="PROSITE" id="PS50055"/>
    </source>
</evidence>
<dbReference type="SMART" id="SM00404">
    <property type="entry name" value="PTPc_motif"/>
    <property type="match status" value="1"/>
</dbReference>
<dbReference type="Pfam" id="PF00102">
    <property type="entry name" value="Y_phosphatase"/>
    <property type="match status" value="1"/>
</dbReference>
<keyword evidence="5" id="KW-0378">Hydrolase</keyword>
<feature type="chain" id="PRO_5043855882" description="protein-tyrosine-phosphatase" evidence="12">
    <location>
        <begin position="29"/>
        <end position="1053"/>
    </location>
</feature>